<name>A0A2V2MP19_9EURY</name>
<dbReference type="PANTHER" id="PTHR36194:SF1">
    <property type="entry name" value="S-LAYER-LIKE PROTEIN"/>
    <property type="match status" value="1"/>
</dbReference>
<reference evidence="3 4" key="1">
    <citation type="submission" date="2018-05" db="EMBL/GenBank/DDBJ databases">
        <title>Draft genome of Methanospirillum lacunae Ki8-1.</title>
        <authorList>
            <person name="Dueholm M.S."/>
            <person name="Nielsen P.H."/>
            <person name="Bakmann L.F."/>
            <person name="Otzen D.E."/>
        </authorList>
    </citation>
    <scope>NUCLEOTIDE SEQUENCE [LARGE SCALE GENOMIC DNA]</scope>
    <source>
        <strain evidence="3 4">Ki8-1</strain>
    </source>
</reference>
<organism evidence="3 4">
    <name type="scientific">Methanospirillum lacunae</name>
    <dbReference type="NCBI Taxonomy" id="668570"/>
    <lineage>
        <taxon>Archaea</taxon>
        <taxon>Methanobacteriati</taxon>
        <taxon>Methanobacteriota</taxon>
        <taxon>Stenosarchaea group</taxon>
        <taxon>Methanomicrobia</taxon>
        <taxon>Methanomicrobiales</taxon>
        <taxon>Methanospirillaceae</taxon>
        <taxon>Methanospirillum</taxon>
    </lineage>
</organism>
<protein>
    <recommendedName>
        <fullName evidence="2">PEGA domain-containing protein</fullName>
    </recommendedName>
</protein>
<keyword evidence="4" id="KW-1185">Reference proteome</keyword>
<evidence type="ECO:0000259" key="2">
    <source>
        <dbReference type="Pfam" id="PF08308"/>
    </source>
</evidence>
<evidence type="ECO:0000313" key="3">
    <source>
        <dbReference type="EMBL" id="PWR69964.1"/>
    </source>
</evidence>
<comment type="caution">
    <text evidence="3">The sequence shown here is derived from an EMBL/GenBank/DDBJ whole genome shotgun (WGS) entry which is preliminary data.</text>
</comment>
<gene>
    <name evidence="3" type="ORF">DK846_16165</name>
</gene>
<keyword evidence="1" id="KW-0472">Membrane</keyword>
<feature type="domain" description="PEGA" evidence="2">
    <location>
        <begin position="180"/>
        <end position="245"/>
    </location>
</feature>
<dbReference type="Proteomes" id="UP000245657">
    <property type="component" value="Unassembled WGS sequence"/>
</dbReference>
<keyword evidence="1" id="KW-1133">Transmembrane helix</keyword>
<evidence type="ECO:0000313" key="4">
    <source>
        <dbReference type="Proteomes" id="UP000245657"/>
    </source>
</evidence>
<dbReference type="AlphaFoldDB" id="A0A2V2MP19"/>
<proteinExistence type="predicted"/>
<accession>A0A2V2MP19</accession>
<dbReference type="Pfam" id="PF08308">
    <property type="entry name" value="PEGA"/>
    <property type="match status" value="1"/>
</dbReference>
<sequence length="302" mass="32472">MPAFFSSGIVTGAENGGIDLATVGYIQIQVPVDGARVYLDQVFMGFIQNGAITIPIDVMATPRYSNLIIEYTGYQTYIGPVPALVPEKTVTVLVNLNKTGYERMGIISFESRLAGAELFLNGVKKGVTPDSGNLLIQTVPAGLYEFSVKRPGNLSITQQQYVSSNAVTVYRVNLEPATTGDVHINSTPEGAEVYLNNLNAGFTPLTIPHVPVGNMTLKITKEGYQDWGSEILVVGAEQNQVDAVLVSLPPTPTPTCPDVTPSPEVVEPQENGSILYGVFILVVVLVLCCVLIGVWAFRKQKP</sequence>
<dbReference type="InterPro" id="IPR013229">
    <property type="entry name" value="PEGA"/>
</dbReference>
<feature type="transmembrane region" description="Helical" evidence="1">
    <location>
        <begin position="274"/>
        <end position="297"/>
    </location>
</feature>
<dbReference type="PANTHER" id="PTHR36194">
    <property type="entry name" value="S-LAYER-LIKE PROTEIN"/>
    <property type="match status" value="1"/>
</dbReference>
<evidence type="ECO:0000256" key="1">
    <source>
        <dbReference type="SAM" id="Phobius"/>
    </source>
</evidence>
<dbReference type="EMBL" id="QGMY01000017">
    <property type="protein sequence ID" value="PWR69964.1"/>
    <property type="molecule type" value="Genomic_DNA"/>
</dbReference>
<keyword evidence="1" id="KW-0812">Transmembrane</keyword>